<dbReference type="PANTHER" id="PTHR33490:SF1">
    <property type="entry name" value="SLL1233 PROTEIN"/>
    <property type="match status" value="1"/>
</dbReference>
<dbReference type="Gene3D" id="3.10.620.30">
    <property type="match status" value="1"/>
</dbReference>
<dbReference type="PANTHER" id="PTHR33490">
    <property type="entry name" value="BLR5614 PROTEIN-RELATED"/>
    <property type="match status" value="1"/>
</dbReference>
<dbReference type="AlphaFoldDB" id="A0A087LY05"/>
<evidence type="ECO:0000313" key="2">
    <source>
        <dbReference type="EMBL" id="KFL29508.1"/>
    </source>
</evidence>
<dbReference type="RefSeq" id="WP_035086353.1">
    <property type="nucleotide sequence ID" value="NZ_JQGC01000025.1"/>
</dbReference>
<gene>
    <name evidence="2" type="ORF">JP75_20775</name>
</gene>
<comment type="caution">
    <text evidence="2">The sequence shown here is derived from an EMBL/GenBank/DDBJ whole genome shotgun (WGS) entry which is preliminary data.</text>
</comment>
<dbReference type="SUPFAM" id="SSF54001">
    <property type="entry name" value="Cysteine proteinases"/>
    <property type="match status" value="1"/>
</dbReference>
<dbReference type="InterPro" id="IPR013589">
    <property type="entry name" value="Bac_transglu_N"/>
</dbReference>
<dbReference type="SMART" id="SM00460">
    <property type="entry name" value="TGc"/>
    <property type="match status" value="1"/>
</dbReference>
<feature type="domain" description="Transglutaminase-like" evidence="1">
    <location>
        <begin position="173"/>
        <end position="242"/>
    </location>
</feature>
<evidence type="ECO:0000259" key="1">
    <source>
        <dbReference type="SMART" id="SM00460"/>
    </source>
</evidence>
<dbReference type="OrthoDB" id="9804023at2"/>
<reference evidence="2 3" key="1">
    <citation type="submission" date="2014-08" db="EMBL/GenBank/DDBJ databases">
        <authorList>
            <person name="Hassan Y.I."/>
            <person name="Lepp D."/>
            <person name="Zhou T."/>
        </authorList>
    </citation>
    <scope>NUCLEOTIDE SEQUENCE [LARGE SCALE GENOMIC DNA]</scope>
    <source>
        <strain evidence="2 3">IFO13584</strain>
    </source>
</reference>
<proteinExistence type="predicted"/>
<keyword evidence="3" id="KW-1185">Reference proteome</keyword>
<dbReference type="Pfam" id="PF01841">
    <property type="entry name" value="Transglut_core"/>
    <property type="match status" value="1"/>
</dbReference>
<evidence type="ECO:0000313" key="3">
    <source>
        <dbReference type="Proteomes" id="UP000028981"/>
    </source>
</evidence>
<sequence length="305" mass="33984">MTILRVRHTSTYAYSKPVGFGQHRLMFRPRDSYDQRLLSTALSVSPNPKEVKWMLDPFGNCVTAVTFDSMATELRFETEITVDHRPSAGPDFSIDTSAKTWPLLYPEGMVPDLAPCIRVHHPSTELEKWARGFTRAGMETELGHLLMTMTVGIKESFVYSRRMTPGTQAPELTLSQRKGTCRDFAWLMIEACRALGLAARFVTGYVYVPTRDGKFLRGGGATHAWVQVFLPGAGWLEFDPTNGILGSRDLIRVGVAREPSQARPLTGNFIGSRDSYMGMKVEVNVSSIPDRSNRLPSTENDVSST</sequence>
<protein>
    <submittedName>
        <fullName evidence="2">Transglutaminase</fullName>
    </submittedName>
</protein>
<dbReference type="EMBL" id="JQGC01000025">
    <property type="protein sequence ID" value="KFL29508.1"/>
    <property type="molecule type" value="Genomic_DNA"/>
</dbReference>
<name>A0A087LY05_9HYPH</name>
<dbReference type="Proteomes" id="UP000028981">
    <property type="component" value="Unassembled WGS sequence"/>
</dbReference>
<dbReference type="InterPro" id="IPR002931">
    <property type="entry name" value="Transglutaminase-like"/>
</dbReference>
<dbReference type="InterPro" id="IPR038765">
    <property type="entry name" value="Papain-like_cys_pep_sf"/>
</dbReference>
<accession>A0A087LY05</accession>
<dbReference type="Pfam" id="PF08379">
    <property type="entry name" value="Bact_transglu_N"/>
    <property type="match status" value="1"/>
</dbReference>
<organism evidence="2 3">
    <name type="scientific">Devosia riboflavina</name>
    <dbReference type="NCBI Taxonomy" id="46914"/>
    <lineage>
        <taxon>Bacteria</taxon>
        <taxon>Pseudomonadati</taxon>
        <taxon>Pseudomonadota</taxon>
        <taxon>Alphaproteobacteria</taxon>
        <taxon>Hyphomicrobiales</taxon>
        <taxon>Devosiaceae</taxon>
        <taxon>Devosia</taxon>
    </lineage>
</organism>
<dbReference type="STRING" id="46914.JP75_20775"/>